<dbReference type="EMBL" id="BAAAZN010000018">
    <property type="protein sequence ID" value="GAA3573790.1"/>
    <property type="molecule type" value="Genomic_DNA"/>
</dbReference>
<organism evidence="2 3">
    <name type="scientific">Amycolatopsis ultiminotia</name>
    <dbReference type="NCBI Taxonomy" id="543629"/>
    <lineage>
        <taxon>Bacteria</taxon>
        <taxon>Bacillati</taxon>
        <taxon>Actinomycetota</taxon>
        <taxon>Actinomycetes</taxon>
        <taxon>Pseudonocardiales</taxon>
        <taxon>Pseudonocardiaceae</taxon>
        <taxon>Amycolatopsis</taxon>
    </lineage>
</organism>
<evidence type="ECO:0008006" key="4">
    <source>
        <dbReference type="Google" id="ProtNLM"/>
    </source>
</evidence>
<keyword evidence="3" id="KW-1185">Reference proteome</keyword>
<dbReference type="InterPro" id="IPR009963">
    <property type="entry name" value="DUF1490"/>
</dbReference>
<reference evidence="3" key="1">
    <citation type="journal article" date="2019" name="Int. J. Syst. Evol. Microbiol.">
        <title>The Global Catalogue of Microorganisms (GCM) 10K type strain sequencing project: providing services to taxonomists for standard genome sequencing and annotation.</title>
        <authorList>
            <consortium name="The Broad Institute Genomics Platform"/>
            <consortium name="The Broad Institute Genome Sequencing Center for Infectious Disease"/>
            <person name="Wu L."/>
            <person name="Ma J."/>
        </authorList>
    </citation>
    <scope>NUCLEOTIDE SEQUENCE [LARGE SCALE GENOMIC DNA]</scope>
    <source>
        <strain evidence="3">JCM 16898</strain>
    </source>
</reference>
<comment type="caution">
    <text evidence="2">The sequence shown here is derived from an EMBL/GenBank/DDBJ whole genome shotgun (WGS) entry which is preliminary data.</text>
</comment>
<evidence type="ECO:0000313" key="2">
    <source>
        <dbReference type="EMBL" id="GAA3573790.1"/>
    </source>
</evidence>
<evidence type="ECO:0000256" key="1">
    <source>
        <dbReference type="SAM" id="MobiDB-lite"/>
    </source>
</evidence>
<feature type="compositionally biased region" description="Low complexity" evidence="1">
    <location>
        <begin position="116"/>
        <end position="125"/>
    </location>
</feature>
<gene>
    <name evidence="2" type="ORF">GCM10022222_67740</name>
</gene>
<evidence type="ECO:0000313" key="3">
    <source>
        <dbReference type="Proteomes" id="UP001500689"/>
    </source>
</evidence>
<feature type="region of interest" description="Disordered" evidence="1">
    <location>
        <begin position="106"/>
        <end position="125"/>
    </location>
</feature>
<protein>
    <recommendedName>
        <fullName evidence="4">DUF1490 family protein</fullName>
    </recommendedName>
</protein>
<name>A0ABP6XY95_9PSEU</name>
<proteinExistence type="predicted"/>
<dbReference type="Pfam" id="PF07371">
    <property type="entry name" value="DUF1490"/>
    <property type="match status" value="1"/>
</dbReference>
<sequence length="125" mass="12274">MPGAVRLSASLRRCVVAAVMGAVAGQEGGGGSVVLHAIAAKAAGLVVTGVAGAAVYDGVKRVARSGAVRSATVTVVSWGLKGARTAETSAEKVRLATADVVSEARERIGEQAPVPGAAAGHGHEH</sequence>
<accession>A0ABP6XY95</accession>
<dbReference type="Proteomes" id="UP001500689">
    <property type="component" value="Unassembled WGS sequence"/>
</dbReference>